<protein>
    <submittedName>
        <fullName evidence="1">Uncharacterized protein</fullName>
    </submittedName>
</protein>
<name>A0ABQ0TZ90_9GAMM</name>
<accession>A0ABQ0TZ90</accession>
<comment type="caution">
    <text evidence="1">The sequence shown here is derived from an EMBL/GenBank/DDBJ whole genome shotgun (WGS) entry which is preliminary data.</text>
</comment>
<dbReference type="RefSeq" id="WP_146907222.1">
    <property type="nucleotide sequence ID" value="NZ_BJUS01000001.1"/>
</dbReference>
<dbReference type="EMBL" id="BJUS01000001">
    <property type="protein sequence ID" value="GEK71557.1"/>
    <property type="molecule type" value="Genomic_DNA"/>
</dbReference>
<reference evidence="1 2" key="1">
    <citation type="submission" date="2019-07" db="EMBL/GenBank/DDBJ databases">
        <title>Whole genome shotgun sequence of Halomonas halophila NBRC 102604.</title>
        <authorList>
            <person name="Hosoyama A."/>
            <person name="Uohara A."/>
            <person name="Ohji S."/>
            <person name="Ichikawa N."/>
        </authorList>
    </citation>
    <scope>NUCLEOTIDE SEQUENCE [LARGE SCALE GENOMIC DNA]</scope>
    <source>
        <strain evidence="1 2">NBRC 102604</strain>
    </source>
</reference>
<sequence>MEGKIVGINYRRGLIAIRTEQADVTVAELLGGYTVELKDEIQGNLYSLGGETFYNSTKLEEMDVFVEGVHCSFEDAKLMIS</sequence>
<evidence type="ECO:0000313" key="1">
    <source>
        <dbReference type="EMBL" id="GEK71557.1"/>
    </source>
</evidence>
<gene>
    <name evidence="1" type="ORF">HHA04nite_01010</name>
</gene>
<proteinExistence type="predicted"/>
<dbReference type="Proteomes" id="UP000321121">
    <property type="component" value="Unassembled WGS sequence"/>
</dbReference>
<evidence type="ECO:0000313" key="2">
    <source>
        <dbReference type="Proteomes" id="UP000321121"/>
    </source>
</evidence>
<keyword evidence="2" id="KW-1185">Reference proteome</keyword>
<organism evidence="1 2">
    <name type="scientific">Halomonas halophila</name>
    <dbReference type="NCBI Taxonomy" id="29573"/>
    <lineage>
        <taxon>Bacteria</taxon>
        <taxon>Pseudomonadati</taxon>
        <taxon>Pseudomonadota</taxon>
        <taxon>Gammaproteobacteria</taxon>
        <taxon>Oceanospirillales</taxon>
        <taxon>Halomonadaceae</taxon>
        <taxon>Halomonas</taxon>
    </lineage>
</organism>